<dbReference type="AlphaFoldDB" id="A0A0E9XCC0"/>
<name>A0A0E9XCC0_ANGAN</name>
<proteinExistence type="predicted"/>
<reference evidence="1" key="2">
    <citation type="journal article" date="2015" name="Fish Shellfish Immunol.">
        <title>Early steps in the European eel (Anguilla anguilla)-Vibrio vulnificus interaction in the gills: Role of the RtxA13 toxin.</title>
        <authorList>
            <person name="Callol A."/>
            <person name="Pajuelo D."/>
            <person name="Ebbesson L."/>
            <person name="Teles M."/>
            <person name="MacKenzie S."/>
            <person name="Amaro C."/>
        </authorList>
    </citation>
    <scope>NUCLEOTIDE SEQUENCE</scope>
</reference>
<accession>A0A0E9XCC0</accession>
<protein>
    <submittedName>
        <fullName evidence="1">Uncharacterized protein</fullName>
    </submittedName>
</protein>
<evidence type="ECO:0000313" key="1">
    <source>
        <dbReference type="EMBL" id="JAH99490.1"/>
    </source>
</evidence>
<reference evidence="1" key="1">
    <citation type="submission" date="2014-11" db="EMBL/GenBank/DDBJ databases">
        <authorList>
            <person name="Amaro Gonzalez C."/>
        </authorList>
    </citation>
    <scope>NUCLEOTIDE SEQUENCE</scope>
</reference>
<sequence>MIGVFYDRISRQIYLLSCREKAFLKSRAYTGSYCCLLNCHSLWYQGVCIICLITWCL</sequence>
<organism evidence="1">
    <name type="scientific">Anguilla anguilla</name>
    <name type="common">European freshwater eel</name>
    <name type="synonym">Muraena anguilla</name>
    <dbReference type="NCBI Taxonomy" id="7936"/>
    <lineage>
        <taxon>Eukaryota</taxon>
        <taxon>Metazoa</taxon>
        <taxon>Chordata</taxon>
        <taxon>Craniata</taxon>
        <taxon>Vertebrata</taxon>
        <taxon>Euteleostomi</taxon>
        <taxon>Actinopterygii</taxon>
        <taxon>Neopterygii</taxon>
        <taxon>Teleostei</taxon>
        <taxon>Anguilliformes</taxon>
        <taxon>Anguillidae</taxon>
        <taxon>Anguilla</taxon>
    </lineage>
</organism>
<dbReference type="EMBL" id="GBXM01009087">
    <property type="protein sequence ID" value="JAH99490.1"/>
    <property type="molecule type" value="Transcribed_RNA"/>
</dbReference>